<accession>A0A6J3J3J0</accession>
<dbReference type="Gene3D" id="3.40.50.720">
    <property type="entry name" value="NAD(P)-binding Rossmann-like Domain"/>
    <property type="match status" value="1"/>
</dbReference>
<proteinExistence type="predicted"/>
<dbReference type="PANTHER" id="PTHR11606:SF13">
    <property type="entry name" value="GLUTAMATE DEHYDROGENASE 1, MITOCHONDRIAL"/>
    <property type="match status" value="1"/>
</dbReference>
<keyword evidence="2" id="KW-1185">Reference proteome</keyword>
<evidence type="ECO:0000256" key="1">
    <source>
        <dbReference type="ARBA" id="ARBA00023002"/>
    </source>
</evidence>
<dbReference type="GeneID" id="116561664"/>
<keyword evidence="1" id="KW-0560">Oxidoreductase</keyword>
<dbReference type="SUPFAM" id="SSF51735">
    <property type="entry name" value="NAD(P)-binding Rossmann-fold domains"/>
    <property type="match status" value="1"/>
</dbReference>
<organism evidence="2 3">
    <name type="scientific">Sapajus apella</name>
    <name type="common">Brown-capped capuchin</name>
    <name type="synonym">Cebus apella</name>
    <dbReference type="NCBI Taxonomy" id="9515"/>
    <lineage>
        <taxon>Eukaryota</taxon>
        <taxon>Metazoa</taxon>
        <taxon>Chordata</taxon>
        <taxon>Craniata</taxon>
        <taxon>Vertebrata</taxon>
        <taxon>Euteleostomi</taxon>
        <taxon>Mammalia</taxon>
        <taxon>Eutheria</taxon>
        <taxon>Euarchontoglires</taxon>
        <taxon>Primates</taxon>
        <taxon>Haplorrhini</taxon>
        <taxon>Platyrrhini</taxon>
        <taxon>Cebidae</taxon>
        <taxon>Cebinae</taxon>
        <taxon>Sapajus</taxon>
    </lineage>
</organism>
<evidence type="ECO:0000313" key="3">
    <source>
        <dbReference type="RefSeq" id="XP_032149432.1"/>
    </source>
</evidence>
<sequence>MIIPDLYSNAKGGTVSCSEWLKNLNHVSYGCLTFKYERGSNCYLLMSVQKNLARKFGKHDGPILIIPTAEFQDRISGASEKDTVHTGLAYTVECSATQIMCLVMRCNLRLNLRTTVYVNAIQKGFKVCDEASVTFVQMARG</sequence>
<reference evidence="3" key="1">
    <citation type="submission" date="2025-08" db="UniProtKB">
        <authorList>
            <consortium name="RefSeq"/>
        </authorList>
    </citation>
    <scope>IDENTIFICATION</scope>
    <source>
        <tissue evidence="3">Blood</tissue>
    </source>
</reference>
<dbReference type="Proteomes" id="UP000504640">
    <property type="component" value="Unplaced"/>
</dbReference>
<name>A0A6J3J3J0_SAPAP</name>
<gene>
    <name evidence="3" type="primary">LOC116561664</name>
</gene>
<dbReference type="GO" id="GO:0006538">
    <property type="term" value="P:L-glutamate catabolic process"/>
    <property type="evidence" value="ECO:0007669"/>
    <property type="project" value="TreeGrafter"/>
</dbReference>
<dbReference type="InterPro" id="IPR036291">
    <property type="entry name" value="NAD(P)-bd_dom_sf"/>
</dbReference>
<protein>
    <submittedName>
        <fullName evidence="3">Glutamate dehydrogenase 1, mitochondrial-like</fullName>
    </submittedName>
</protein>
<evidence type="ECO:0000313" key="2">
    <source>
        <dbReference type="Proteomes" id="UP000504640"/>
    </source>
</evidence>
<dbReference type="GO" id="GO:0004352">
    <property type="term" value="F:glutamate dehydrogenase (NAD+) activity"/>
    <property type="evidence" value="ECO:0007669"/>
    <property type="project" value="TreeGrafter"/>
</dbReference>
<dbReference type="RefSeq" id="XP_032149432.1">
    <property type="nucleotide sequence ID" value="XM_032293541.1"/>
</dbReference>
<dbReference type="PANTHER" id="PTHR11606">
    <property type="entry name" value="GLUTAMATE DEHYDROGENASE"/>
    <property type="match status" value="1"/>
</dbReference>
<dbReference type="AlphaFoldDB" id="A0A6J3J3J0"/>
<dbReference type="GO" id="GO:0005739">
    <property type="term" value="C:mitochondrion"/>
    <property type="evidence" value="ECO:0007669"/>
    <property type="project" value="TreeGrafter"/>
</dbReference>